<dbReference type="GO" id="GO:0008270">
    <property type="term" value="F:zinc ion binding"/>
    <property type="evidence" value="ECO:0007669"/>
    <property type="project" value="InterPro"/>
</dbReference>
<dbReference type="InterPro" id="IPR052360">
    <property type="entry name" value="Transcr_Regulatory_Proteins"/>
</dbReference>
<dbReference type="SUPFAM" id="SSF57701">
    <property type="entry name" value="Zn2/Cys6 DNA-binding domain"/>
    <property type="match status" value="1"/>
</dbReference>
<evidence type="ECO:0000256" key="3">
    <source>
        <dbReference type="ARBA" id="ARBA00023015"/>
    </source>
</evidence>
<reference evidence="8" key="2">
    <citation type="submission" date="2020-04" db="EMBL/GenBank/DDBJ databases">
        <authorList>
            <person name="Santos R.A.C."/>
            <person name="Steenwyk J.L."/>
            <person name="Rivero-Menendez O."/>
            <person name="Mead M.E."/>
            <person name="Silva L.P."/>
            <person name="Bastos R.W."/>
            <person name="Alastruey-Izquierdo A."/>
            <person name="Goldman G.H."/>
            <person name="Rokas A."/>
        </authorList>
    </citation>
    <scope>NUCLEOTIDE SEQUENCE</scope>
    <source>
        <strain evidence="8">CNM-CM6805</strain>
    </source>
</reference>
<keyword evidence="3" id="KW-0805">Transcription regulation</keyword>
<dbReference type="Gene3D" id="4.10.240.10">
    <property type="entry name" value="Zn(2)-C6 fungal-type DNA-binding domain"/>
    <property type="match status" value="1"/>
</dbReference>
<keyword evidence="5" id="KW-0804">Transcription</keyword>
<keyword evidence="1" id="KW-0479">Metal-binding</keyword>
<dbReference type="GO" id="GO:0016491">
    <property type="term" value="F:oxidoreductase activity"/>
    <property type="evidence" value="ECO:0007669"/>
    <property type="project" value="InterPro"/>
</dbReference>
<dbReference type="CDD" id="cd00067">
    <property type="entry name" value="GAL4"/>
    <property type="match status" value="1"/>
</dbReference>
<proteinExistence type="predicted"/>
<dbReference type="InterPro" id="IPR036864">
    <property type="entry name" value="Zn2-C6_fun-type_DNA-bd_sf"/>
</dbReference>
<evidence type="ECO:0000313" key="9">
    <source>
        <dbReference type="Proteomes" id="UP000653565"/>
    </source>
</evidence>
<reference evidence="8" key="1">
    <citation type="journal article" date="2020" name="bioRxiv">
        <title>Genomic and phenotypic heterogeneity of clinical isolates of the human pathogens Aspergillus fumigatus, Aspergillus lentulus and Aspergillus fumigatiaffinis.</title>
        <authorList>
            <person name="dos Santos R.A.C."/>
            <person name="Steenwyk J.L."/>
            <person name="Rivero-Menendez O."/>
            <person name="Mead M.E."/>
            <person name="Silva L.P."/>
            <person name="Bastos R.W."/>
            <person name="Alastruey-Izquierdo A."/>
            <person name="Goldman G.H."/>
            <person name="Rokas A."/>
        </authorList>
    </citation>
    <scope>NUCLEOTIDE SEQUENCE</scope>
    <source>
        <strain evidence="8">CNM-CM6805</strain>
    </source>
</reference>
<accession>A0A8H4H4A7</accession>
<feature type="domain" description="Zn(2)-C6 fungal-type" evidence="7">
    <location>
        <begin position="218"/>
        <end position="246"/>
    </location>
</feature>
<dbReference type="Pfam" id="PF11951">
    <property type="entry name" value="Fungal_trans_2"/>
    <property type="match status" value="1"/>
</dbReference>
<dbReference type="PROSITE" id="PS50048">
    <property type="entry name" value="ZN2_CY6_FUNGAL_2"/>
    <property type="match status" value="1"/>
</dbReference>
<evidence type="ECO:0000256" key="2">
    <source>
        <dbReference type="ARBA" id="ARBA00022833"/>
    </source>
</evidence>
<dbReference type="SUPFAM" id="SSF52218">
    <property type="entry name" value="Flavoproteins"/>
    <property type="match status" value="1"/>
</dbReference>
<dbReference type="PROSITE" id="PS00463">
    <property type="entry name" value="ZN2_CY6_FUNGAL_1"/>
    <property type="match status" value="1"/>
</dbReference>
<dbReference type="InterPro" id="IPR021858">
    <property type="entry name" value="Fun_TF"/>
</dbReference>
<keyword evidence="2" id="KW-0862">Zinc</keyword>
<protein>
    <recommendedName>
        <fullName evidence="7">Zn(2)-C6 fungal-type domain-containing protein</fullName>
    </recommendedName>
</protein>
<evidence type="ECO:0000256" key="5">
    <source>
        <dbReference type="ARBA" id="ARBA00023163"/>
    </source>
</evidence>
<dbReference type="Gene3D" id="3.40.50.360">
    <property type="match status" value="1"/>
</dbReference>
<dbReference type="Pfam" id="PF00172">
    <property type="entry name" value="Zn_clus"/>
    <property type="match status" value="1"/>
</dbReference>
<dbReference type="GO" id="GO:0003677">
    <property type="term" value="F:DNA binding"/>
    <property type="evidence" value="ECO:0007669"/>
    <property type="project" value="UniProtKB-KW"/>
</dbReference>
<organism evidence="8 9">
    <name type="scientific">Aspergillus fumigatiaffinis</name>
    <dbReference type="NCBI Taxonomy" id="340414"/>
    <lineage>
        <taxon>Eukaryota</taxon>
        <taxon>Fungi</taxon>
        <taxon>Dikarya</taxon>
        <taxon>Ascomycota</taxon>
        <taxon>Pezizomycotina</taxon>
        <taxon>Eurotiomycetes</taxon>
        <taxon>Eurotiomycetidae</taxon>
        <taxon>Eurotiales</taxon>
        <taxon>Aspergillaceae</taxon>
        <taxon>Aspergillus</taxon>
        <taxon>Aspergillus subgen. Fumigati</taxon>
    </lineage>
</organism>
<dbReference type="GO" id="GO:0000981">
    <property type="term" value="F:DNA-binding transcription factor activity, RNA polymerase II-specific"/>
    <property type="evidence" value="ECO:0007669"/>
    <property type="project" value="InterPro"/>
</dbReference>
<evidence type="ECO:0000256" key="1">
    <source>
        <dbReference type="ARBA" id="ARBA00022723"/>
    </source>
</evidence>
<sequence length="744" mass="84215">MSTPSIGVIVCSQRVPRAGLQITNFVLNTIQKAYPTANLRLIDLATWNLPMYNEAGIPSFIDSSDGYTHELTRKWSEEIASHAGFIFVTPQYNWGYPASIKNAIDYLYNEWKGKPAMIVSYGGHGGGKAAQQLYQVLQGLRVQPVEPLVALTFPTKEFMGKATRGEDLGVMEDESIWRDGREQILTAFQVLFNSLQAVEYFVKNMKHTRAKHTKSRRGCITCKIRHVKCDEQQPECLQCVKTGRKCDGYDPQQTNPQAQQRAVVDLVPEAWTKLSADHRLILRPGTREERQHIEFFCTRTSRALSGFFDSDLWQYFLPQLSHSEAGIRHAVIALGALHQHLHRVLSKGKCDPGRKIAPQNEPFIIQQYNLAIRHLVAQLSSSTHQVPHLTLISCCLFVSLEILSGQLSKALDHIEAGLKILQRWENQTDGKLQSEGITRELAYILIRWNTQLSKHGRKMIPLNLSQLDTAESRGKQGSWSEISEARDSLVILSSRTMSFVEAVGSDRKTGGSPWQVSRQQALLQGLAAWLSAFESLMKRCGRRLKKTDPRGPVLLRIHHRTNQILVTVALSRDELIYDQLDDDFRAILAYVEELTELNALLDKDAVLSVFSLETGLIASLGYTASKCRNPVLRRKAISLLYRCPQKEGLWSMQQYAILARIIVQIEEAEVAHLPLEQRIPEDRHRVYTTHIQDRNCWSCRLALMYKPETGDGEWHCRVREVDFGVEIQAEDPNFLAEAGISSGI</sequence>
<name>A0A8H4H4A7_9EURO</name>
<comment type="caution">
    <text evidence="8">The sequence shown here is derived from an EMBL/GenBank/DDBJ whole genome shotgun (WGS) entry which is preliminary data.</text>
</comment>
<keyword evidence="9" id="KW-1185">Reference proteome</keyword>
<keyword evidence="4" id="KW-0238">DNA-binding</keyword>
<dbReference type="PANTHER" id="PTHR36206:SF4">
    <property type="entry name" value="HYPOTHETICAL CONSERVED PROTEIN (EUROFUNG)-RELATED"/>
    <property type="match status" value="1"/>
</dbReference>
<dbReference type="EMBL" id="JAAAPX010000066">
    <property type="protein sequence ID" value="KAF4234651.1"/>
    <property type="molecule type" value="Genomic_DNA"/>
</dbReference>
<dbReference type="InterPro" id="IPR001138">
    <property type="entry name" value="Zn2Cys6_DnaBD"/>
</dbReference>
<evidence type="ECO:0000256" key="6">
    <source>
        <dbReference type="ARBA" id="ARBA00023242"/>
    </source>
</evidence>
<evidence type="ECO:0000256" key="4">
    <source>
        <dbReference type="ARBA" id="ARBA00023125"/>
    </source>
</evidence>
<dbReference type="AlphaFoldDB" id="A0A8H4H4A7"/>
<dbReference type="PANTHER" id="PTHR36206">
    <property type="entry name" value="ASPERCRYPTIN BIOSYNTHESIS CLUSTER-SPECIFIC TRANSCRIPTION REGULATOR ATNN-RELATED"/>
    <property type="match status" value="1"/>
</dbReference>
<keyword evidence="6" id="KW-0539">Nucleus</keyword>
<dbReference type="SMART" id="SM00066">
    <property type="entry name" value="GAL4"/>
    <property type="match status" value="1"/>
</dbReference>
<evidence type="ECO:0000259" key="7">
    <source>
        <dbReference type="PROSITE" id="PS50048"/>
    </source>
</evidence>
<dbReference type="Proteomes" id="UP000653565">
    <property type="component" value="Unassembled WGS sequence"/>
</dbReference>
<gene>
    <name evidence="8" type="ORF">CNMCM6805_008494</name>
</gene>
<evidence type="ECO:0000313" key="8">
    <source>
        <dbReference type="EMBL" id="KAF4234651.1"/>
    </source>
</evidence>
<dbReference type="Pfam" id="PF03358">
    <property type="entry name" value="FMN_red"/>
    <property type="match status" value="1"/>
</dbReference>
<dbReference type="InterPro" id="IPR029039">
    <property type="entry name" value="Flavoprotein-like_sf"/>
</dbReference>
<dbReference type="InterPro" id="IPR005025">
    <property type="entry name" value="FMN_Rdtase-like_dom"/>
</dbReference>